<keyword evidence="1 3" id="KW-0479">Metal-binding</keyword>
<evidence type="ECO:0000256" key="2">
    <source>
        <dbReference type="ARBA" id="ARBA00022833"/>
    </source>
</evidence>
<dbReference type="GO" id="GO:0036297">
    <property type="term" value="P:interstrand cross-link repair"/>
    <property type="evidence" value="ECO:0007669"/>
    <property type="project" value="InterPro"/>
</dbReference>
<dbReference type="InterPro" id="IPR001841">
    <property type="entry name" value="Znf_RING"/>
</dbReference>
<dbReference type="PhylomeDB" id="B4I3B3"/>
<reference evidence="6 7" key="1">
    <citation type="journal article" date="2007" name="Nature">
        <title>Evolution of genes and genomes on the Drosophila phylogeny.</title>
        <authorList>
            <consortium name="Drosophila 12 Genomes Consortium"/>
            <person name="Clark A.G."/>
            <person name="Eisen M.B."/>
            <person name="Smith D.R."/>
            <person name="Bergman C.M."/>
            <person name="Oliver B."/>
            <person name="Markow T.A."/>
            <person name="Kaufman T.C."/>
            <person name="Kellis M."/>
            <person name="Gelbart W."/>
            <person name="Iyer V.N."/>
            <person name="Pollard D.A."/>
            <person name="Sackton T.B."/>
            <person name="Larracuente A.M."/>
            <person name="Singh N.D."/>
            <person name="Abad J.P."/>
            <person name="Abt D.N."/>
            <person name="Adryan B."/>
            <person name="Aguade M."/>
            <person name="Akashi H."/>
            <person name="Anderson W.W."/>
            <person name="Aquadro C.F."/>
            <person name="Ardell D.H."/>
            <person name="Arguello R."/>
            <person name="Artieri C.G."/>
            <person name="Barbash D.A."/>
            <person name="Barker D."/>
            <person name="Barsanti P."/>
            <person name="Batterham P."/>
            <person name="Batzoglou S."/>
            <person name="Begun D."/>
            <person name="Bhutkar A."/>
            <person name="Blanco E."/>
            <person name="Bosak S.A."/>
            <person name="Bradley R.K."/>
            <person name="Brand A.D."/>
            <person name="Brent M.R."/>
            <person name="Brooks A.N."/>
            <person name="Brown R.H."/>
            <person name="Butlin R.K."/>
            <person name="Caggese C."/>
            <person name="Calvi B.R."/>
            <person name="Bernardo de Carvalho A."/>
            <person name="Caspi A."/>
            <person name="Castrezana S."/>
            <person name="Celniker S.E."/>
            <person name="Chang J.L."/>
            <person name="Chapple C."/>
            <person name="Chatterji S."/>
            <person name="Chinwalla A."/>
            <person name="Civetta A."/>
            <person name="Clifton S.W."/>
            <person name="Comeron J.M."/>
            <person name="Costello J.C."/>
            <person name="Coyne J.A."/>
            <person name="Daub J."/>
            <person name="David R.G."/>
            <person name="Delcher A.L."/>
            <person name="Delehaunty K."/>
            <person name="Do C.B."/>
            <person name="Ebling H."/>
            <person name="Edwards K."/>
            <person name="Eickbush T."/>
            <person name="Evans J.D."/>
            <person name="Filipski A."/>
            <person name="Findeiss S."/>
            <person name="Freyhult E."/>
            <person name="Fulton L."/>
            <person name="Fulton R."/>
            <person name="Garcia A.C."/>
            <person name="Gardiner A."/>
            <person name="Garfield D.A."/>
            <person name="Garvin B.E."/>
            <person name="Gibson G."/>
            <person name="Gilbert D."/>
            <person name="Gnerre S."/>
            <person name="Godfrey J."/>
            <person name="Good R."/>
            <person name="Gotea V."/>
            <person name="Gravely B."/>
            <person name="Greenberg A.J."/>
            <person name="Griffiths-Jones S."/>
            <person name="Gross S."/>
            <person name="Guigo R."/>
            <person name="Gustafson E.A."/>
            <person name="Haerty W."/>
            <person name="Hahn M.W."/>
            <person name="Halligan D.L."/>
            <person name="Halpern A.L."/>
            <person name="Halter G.M."/>
            <person name="Han M.V."/>
            <person name="Heger A."/>
            <person name="Hillier L."/>
            <person name="Hinrichs A.S."/>
            <person name="Holmes I."/>
            <person name="Hoskins R.A."/>
            <person name="Hubisz M.J."/>
            <person name="Hultmark D."/>
            <person name="Huntley M.A."/>
            <person name="Jaffe D.B."/>
            <person name="Jagadeeshan S."/>
            <person name="Jeck W.R."/>
            <person name="Johnson J."/>
            <person name="Jones C.D."/>
            <person name="Jordan W.C."/>
            <person name="Karpen G.H."/>
            <person name="Kataoka E."/>
            <person name="Keightley P.D."/>
            <person name="Kheradpour P."/>
            <person name="Kirkness E.F."/>
            <person name="Koerich L.B."/>
            <person name="Kristiansen K."/>
            <person name="Kudrna D."/>
            <person name="Kulathinal R.J."/>
            <person name="Kumar S."/>
            <person name="Kwok R."/>
            <person name="Lander E."/>
            <person name="Langley C.H."/>
            <person name="Lapoint R."/>
            <person name="Lazzaro B.P."/>
            <person name="Lee S.J."/>
            <person name="Levesque L."/>
            <person name="Li R."/>
            <person name="Lin C.F."/>
            <person name="Lin M.F."/>
            <person name="Lindblad-Toh K."/>
            <person name="Llopart A."/>
            <person name="Long M."/>
            <person name="Low L."/>
            <person name="Lozovsky E."/>
            <person name="Lu J."/>
            <person name="Luo M."/>
            <person name="Machado C.A."/>
            <person name="Makalowski W."/>
            <person name="Marzo M."/>
            <person name="Matsuda M."/>
            <person name="Matzkin L."/>
            <person name="McAllister B."/>
            <person name="McBride C.S."/>
            <person name="McKernan B."/>
            <person name="McKernan K."/>
            <person name="Mendez-Lago M."/>
            <person name="Minx P."/>
            <person name="Mollenhauer M.U."/>
            <person name="Montooth K."/>
            <person name="Mount S.M."/>
            <person name="Mu X."/>
            <person name="Myers E."/>
            <person name="Negre B."/>
            <person name="Newfeld S."/>
            <person name="Nielsen R."/>
            <person name="Noor M.A."/>
            <person name="O'Grady P."/>
            <person name="Pachter L."/>
            <person name="Papaceit M."/>
            <person name="Parisi M.J."/>
            <person name="Parisi M."/>
            <person name="Parts L."/>
            <person name="Pedersen J.S."/>
            <person name="Pesole G."/>
            <person name="Phillippy A.M."/>
            <person name="Ponting C.P."/>
            <person name="Pop M."/>
            <person name="Porcelli D."/>
            <person name="Powell J.R."/>
            <person name="Prohaska S."/>
            <person name="Pruitt K."/>
            <person name="Puig M."/>
            <person name="Quesneville H."/>
            <person name="Ram K.R."/>
            <person name="Rand D."/>
            <person name="Rasmussen M.D."/>
            <person name="Reed L.K."/>
            <person name="Reenan R."/>
            <person name="Reily A."/>
            <person name="Remington K.A."/>
            <person name="Rieger T.T."/>
            <person name="Ritchie M.G."/>
            <person name="Robin C."/>
            <person name="Rogers Y.H."/>
            <person name="Rohde C."/>
            <person name="Rozas J."/>
            <person name="Rubenfield M.J."/>
            <person name="Ruiz A."/>
            <person name="Russo S."/>
            <person name="Salzberg S.L."/>
            <person name="Sanchez-Gracia A."/>
            <person name="Saranga D.J."/>
            <person name="Sato H."/>
            <person name="Schaeffer S.W."/>
            <person name="Schatz M.C."/>
            <person name="Schlenke T."/>
            <person name="Schwartz R."/>
            <person name="Segarra C."/>
            <person name="Singh R.S."/>
            <person name="Sirot L."/>
            <person name="Sirota M."/>
            <person name="Sisneros N.B."/>
            <person name="Smith C.D."/>
            <person name="Smith T.F."/>
            <person name="Spieth J."/>
            <person name="Stage D.E."/>
            <person name="Stark A."/>
            <person name="Stephan W."/>
            <person name="Strausberg R.L."/>
            <person name="Strempel S."/>
            <person name="Sturgill D."/>
            <person name="Sutton G."/>
            <person name="Sutton G.G."/>
            <person name="Tao W."/>
            <person name="Teichmann S."/>
            <person name="Tobari Y.N."/>
            <person name="Tomimura Y."/>
            <person name="Tsolas J.M."/>
            <person name="Valente V.L."/>
            <person name="Venter E."/>
            <person name="Venter J.C."/>
            <person name="Vicario S."/>
            <person name="Vieira F.G."/>
            <person name="Vilella A.J."/>
            <person name="Villasante A."/>
            <person name="Walenz B."/>
            <person name="Wang J."/>
            <person name="Wasserman M."/>
            <person name="Watts T."/>
            <person name="Wilson D."/>
            <person name="Wilson R.K."/>
            <person name="Wing R.A."/>
            <person name="Wolfner M.F."/>
            <person name="Wong A."/>
            <person name="Wong G.K."/>
            <person name="Wu C.I."/>
            <person name="Wu G."/>
            <person name="Yamamoto D."/>
            <person name="Yang H.P."/>
            <person name="Yang S.P."/>
            <person name="Yorke J.A."/>
            <person name="Yoshida K."/>
            <person name="Zdobnov E."/>
            <person name="Zhang P."/>
            <person name="Zhang Y."/>
            <person name="Zimin A.V."/>
            <person name="Baldwin J."/>
            <person name="Abdouelleil A."/>
            <person name="Abdulkadir J."/>
            <person name="Abebe A."/>
            <person name="Abera B."/>
            <person name="Abreu J."/>
            <person name="Acer S.C."/>
            <person name="Aftuck L."/>
            <person name="Alexander A."/>
            <person name="An P."/>
            <person name="Anderson E."/>
            <person name="Anderson S."/>
            <person name="Arachi H."/>
            <person name="Azer M."/>
            <person name="Bachantsang P."/>
            <person name="Barry A."/>
            <person name="Bayul T."/>
            <person name="Berlin A."/>
            <person name="Bessette D."/>
            <person name="Bloom T."/>
            <person name="Blye J."/>
            <person name="Boguslavskiy L."/>
            <person name="Bonnet C."/>
            <person name="Boukhgalter B."/>
            <person name="Bourzgui I."/>
            <person name="Brown A."/>
            <person name="Cahill P."/>
            <person name="Channer S."/>
            <person name="Cheshatsang Y."/>
            <person name="Chuda L."/>
            <person name="Citroen M."/>
            <person name="Collymore A."/>
            <person name="Cooke P."/>
            <person name="Costello M."/>
            <person name="D'Aco K."/>
            <person name="Daza R."/>
            <person name="De Haan G."/>
            <person name="DeGray S."/>
            <person name="DeMaso C."/>
            <person name="Dhargay N."/>
            <person name="Dooley K."/>
            <person name="Dooley E."/>
            <person name="Doricent M."/>
            <person name="Dorje P."/>
            <person name="Dorjee K."/>
            <person name="Dupes A."/>
            <person name="Elong R."/>
            <person name="Falk J."/>
            <person name="Farina A."/>
            <person name="Faro S."/>
            <person name="Ferguson D."/>
            <person name="Fisher S."/>
            <person name="Foley C.D."/>
            <person name="Franke A."/>
            <person name="Friedrich D."/>
            <person name="Gadbois L."/>
            <person name="Gearin G."/>
            <person name="Gearin C.R."/>
            <person name="Giannoukos G."/>
            <person name="Goode T."/>
            <person name="Graham J."/>
            <person name="Grandbois E."/>
            <person name="Grewal S."/>
            <person name="Gyaltsen K."/>
            <person name="Hafez N."/>
            <person name="Hagos B."/>
            <person name="Hall J."/>
            <person name="Henson C."/>
            <person name="Hollinger A."/>
            <person name="Honan T."/>
            <person name="Huard M.D."/>
            <person name="Hughes L."/>
            <person name="Hurhula B."/>
            <person name="Husby M.E."/>
            <person name="Kamat A."/>
            <person name="Kanga B."/>
            <person name="Kashin S."/>
            <person name="Khazanovich D."/>
            <person name="Kisner P."/>
            <person name="Lance K."/>
            <person name="Lara M."/>
            <person name="Lee W."/>
            <person name="Lennon N."/>
            <person name="Letendre F."/>
            <person name="LeVine R."/>
            <person name="Lipovsky A."/>
            <person name="Liu X."/>
            <person name="Liu J."/>
            <person name="Liu S."/>
            <person name="Lokyitsang T."/>
            <person name="Lokyitsang Y."/>
            <person name="Lubonja R."/>
            <person name="Lui A."/>
            <person name="MacDonald P."/>
            <person name="Magnisalis V."/>
            <person name="Maru K."/>
            <person name="Matthews C."/>
            <person name="McCusker W."/>
            <person name="McDonough S."/>
            <person name="Mehta T."/>
            <person name="Meldrim J."/>
            <person name="Meneus L."/>
            <person name="Mihai O."/>
            <person name="Mihalev A."/>
            <person name="Mihova T."/>
            <person name="Mittelman R."/>
            <person name="Mlenga V."/>
            <person name="Montmayeur A."/>
            <person name="Mulrain L."/>
            <person name="Navidi A."/>
            <person name="Naylor J."/>
            <person name="Negash T."/>
            <person name="Nguyen T."/>
            <person name="Nguyen N."/>
            <person name="Nicol R."/>
            <person name="Norbu C."/>
            <person name="Norbu N."/>
            <person name="Novod N."/>
            <person name="O'Neill B."/>
            <person name="Osman S."/>
            <person name="Markiewicz E."/>
            <person name="Oyono O.L."/>
            <person name="Patti C."/>
            <person name="Phunkhang P."/>
            <person name="Pierre F."/>
            <person name="Priest M."/>
            <person name="Raghuraman S."/>
            <person name="Rege F."/>
            <person name="Reyes R."/>
            <person name="Rise C."/>
            <person name="Rogov P."/>
            <person name="Ross K."/>
            <person name="Ryan E."/>
            <person name="Settipalli S."/>
            <person name="Shea T."/>
            <person name="Sherpa N."/>
            <person name="Shi L."/>
            <person name="Shih D."/>
            <person name="Sparrow T."/>
            <person name="Spaulding J."/>
            <person name="Stalker J."/>
            <person name="Stange-Thomann N."/>
            <person name="Stavropoulos S."/>
            <person name="Stone C."/>
            <person name="Strader C."/>
            <person name="Tesfaye S."/>
            <person name="Thomson T."/>
            <person name="Thoulutsang Y."/>
            <person name="Thoulutsang D."/>
            <person name="Topham K."/>
            <person name="Topping I."/>
            <person name="Tsamla T."/>
            <person name="Vassiliev H."/>
            <person name="Vo A."/>
            <person name="Wangchuk T."/>
            <person name="Wangdi T."/>
            <person name="Weiand M."/>
            <person name="Wilkinson J."/>
            <person name="Wilson A."/>
            <person name="Yadav S."/>
            <person name="Young G."/>
            <person name="Yu Q."/>
            <person name="Zembek L."/>
            <person name="Zhong D."/>
            <person name="Zimmer A."/>
            <person name="Zwirko Z."/>
            <person name="Jaffe D.B."/>
            <person name="Alvarez P."/>
            <person name="Brockman W."/>
            <person name="Butler J."/>
            <person name="Chin C."/>
            <person name="Gnerre S."/>
            <person name="Grabherr M."/>
            <person name="Kleber M."/>
            <person name="Mauceli E."/>
            <person name="MacCallum I."/>
        </authorList>
    </citation>
    <scope>NUCLEOTIDE SEQUENCE [LARGE SCALE GENOMIC DNA]</scope>
    <source>
        <strain evidence="7">Rob3c / Tucson 14021-0248.25</strain>
    </source>
</reference>
<keyword evidence="7" id="KW-1185">Reference proteome</keyword>
<evidence type="ECO:0000313" key="7">
    <source>
        <dbReference type="Proteomes" id="UP000001292"/>
    </source>
</evidence>
<dbReference type="Pfam" id="PF13639">
    <property type="entry name" value="zf-RING_2"/>
    <property type="match status" value="1"/>
</dbReference>
<proteinExistence type="predicted"/>
<dbReference type="OrthoDB" id="5600418at2759"/>
<dbReference type="KEGG" id="dse:6613366"/>
<dbReference type="PANTHER" id="PTHR16047:SF7">
    <property type="entry name" value="E3 UBIQUITIN-PROTEIN LIGASE RFWD3"/>
    <property type="match status" value="1"/>
</dbReference>
<dbReference type="EMBL" id="CH480820">
    <property type="protein sequence ID" value="EDW54258.1"/>
    <property type="molecule type" value="Genomic_DNA"/>
</dbReference>
<dbReference type="OMA" id="CIRIYLG"/>
<dbReference type="GO" id="GO:0016567">
    <property type="term" value="P:protein ubiquitination"/>
    <property type="evidence" value="ECO:0007669"/>
    <property type="project" value="InterPro"/>
</dbReference>
<evidence type="ECO:0000256" key="4">
    <source>
        <dbReference type="SAM" id="Coils"/>
    </source>
</evidence>
<dbReference type="STRING" id="7238.B4I3B3"/>
<dbReference type="GO" id="GO:0008270">
    <property type="term" value="F:zinc ion binding"/>
    <property type="evidence" value="ECO:0007669"/>
    <property type="project" value="UniProtKB-KW"/>
</dbReference>
<dbReference type="InterPro" id="IPR013083">
    <property type="entry name" value="Znf_RING/FYVE/PHD"/>
</dbReference>
<dbReference type="SUPFAM" id="SSF57850">
    <property type="entry name" value="RING/U-box"/>
    <property type="match status" value="1"/>
</dbReference>
<dbReference type="AlphaFoldDB" id="B4I3B3"/>
<dbReference type="HOGENOM" id="CLU_113857_1_0_1"/>
<evidence type="ECO:0000256" key="3">
    <source>
        <dbReference type="PROSITE-ProRule" id="PRU00175"/>
    </source>
</evidence>
<evidence type="ECO:0000256" key="1">
    <source>
        <dbReference type="ARBA" id="ARBA00022771"/>
    </source>
</evidence>
<dbReference type="SMART" id="SM00184">
    <property type="entry name" value="RING"/>
    <property type="match status" value="1"/>
</dbReference>
<keyword evidence="2" id="KW-0862">Zinc</keyword>
<evidence type="ECO:0000313" key="6">
    <source>
        <dbReference type="EMBL" id="EDW54258.1"/>
    </source>
</evidence>
<dbReference type="PROSITE" id="PS50089">
    <property type="entry name" value="ZF_RING_2"/>
    <property type="match status" value="1"/>
</dbReference>
<feature type="domain" description="RING-type" evidence="5">
    <location>
        <begin position="89"/>
        <end position="132"/>
    </location>
</feature>
<evidence type="ECO:0000259" key="5">
    <source>
        <dbReference type="PROSITE" id="PS50089"/>
    </source>
</evidence>
<organism evidence="7">
    <name type="scientific">Drosophila sechellia</name>
    <name type="common">Fruit fly</name>
    <dbReference type="NCBI Taxonomy" id="7238"/>
    <lineage>
        <taxon>Eukaryota</taxon>
        <taxon>Metazoa</taxon>
        <taxon>Ecdysozoa</taxon>
        <taxon>Arthropoda</taxon>
        <taxon>Hexapoda</taxon>
        <taxon>Insecta</taxon>
        <taxon>Pterygota</taxon>
        <taxon>Neoptera</taxon>
        <taxon>Endopterygota</taxon>
        <taxon>Diptera</taxon>
        <taxon>Brachycera</taxon>
        <taxon>Muscomorpha</taxon>
        <taxon>Ephydroidea</taxon>
        <taxon>Drosophilidae</taxon>
        <taxon>Drosophila</taxon>
        <taxon>Sophophora</taxon>
    </lineage>
</organism>
<sequence>MDSILVEDEHTIEELIKERDALLQQLQLEVSKNETLCQQVLEQDMSMDVVVGCHLQEQAARNNNVISELKRQIDFANEAMDKIRQSNNCSICFSPWEAEGSHRIVSLKCGHLFGDSCIRIYLGHRRDCPICKSMAELEDLRYLYGISVLHAVASENLATVRGQE</sequence>
<feature type="coiled-coil region" evidence="4">
    <location>
        <begin position="5"/>
        <end position="86"/>
    </location>
</feature>
<gene>
    <name evidence="6" type="primary">Dsec\GM18080</name>
    <name evidence="6" type="ORF">Dsec_GM18080</name>
</gene>
<dbReference type="InterPro" id="IPR037381">
    <property type="entry name" value="RFWD3"/>
</dbReference>
<dbReference type="Gene3D" id="3.30.40.10">
    <property type="entry name" value="Zinc/RING finger domain, C3HC4 (zinc finger)"/>
    <property type="match status" value="1"/>
</dbReference>
<dbReference type="PANTHER" id="PTHR16047">
    <property type="entry name" value="RFWD3 PROTEIN"/>
    <property type="match status" value="1"/>
</dbReference>
<dbReference type="GO" id="GO:0005634">
    <property type="term" value="C:nucleus"/>
    <property type="evidence" value="ECO:0007669"/>
    <property type="project" value="InterPro"/>
</dbReference>
<name>B4I3B3_DROSE</name>
<dbReference type="GO" id="GO:0004842">
    <property type="term" value="F:ubiquitin-protein transferase activity"/>
    <property type="evidence" value="ECO:0007669"/>
    <property type="project" value="InterPro"/>
</dbReference>
<dbReference type="Proteomes" id="UP000001292">
    <property type="component" value="Unassembled WGS sequence"/>
</dbReference>
<accession>B4I3B3</accession>
<keyword evidence="4" id="KW-0175">Coiled coil</keyword>
<protein>
    <submittedName>
        <fullName evidence="6">GM18080</fullName>
    </submittedName>
</protein>
<keyword evidence="1 3" id="KW-0863">Zinc-finger</keyword>